<name>A0A5M8PC74_9LECA</name>
<protein>
    <submittedName>
        <fullName evidence="2">Uncharacterized protein</fullName>
    </submittedName>
</protein>
<sequence>MARKWLYNNIFLPEDGALIDIAHLDSYQRHLNISAQMRPSFTSRLSSLSFNQFLYAQVPSLLVISFTLFASQNLGFSSIRGYKMRTHFSELSPTNIQFLPGLGLSISLPRATAIIIVTKGGFDYV</sequence>
<keyword evidence="1" id="KW-0812">Transmembrane</keyword>
<keyword evidence="1" id="KW-0472">Membrane</keyword>
<comment type="caution">
    <text evidence="2">The sequence shown here is derived from an EMBL/GenBank/DDBJ whole genome shotgun (WGS) entry which is preliminary data.</text>
</comment>
<evidence type="ECO:0000313" key="2">
    <source>
        <dbReference type="EMBL" id="KAA6406899.1"/>
    </source>
</evidence>
<dbReference type="EMBL" id="VXIT01000022">
    <property type="protein sequence ID" value="KAA6406899.1"/>
    <property type="molecule type" value="Genomic_DNA"/>
</dbReference>
<evidence type="ECO:0000256" key="1">
    <source>
        <dbReference type="SAM" id="Phobius"/>
    </source>
</evidence>
<gene>
    <name evidence="2" type="ORF">FRX48_09397</name>
</gene>
<organism evidence="2 3">
    <name type="scientific">Lasallia pustulata</name>
    <dbReference type="NCBI Taxonomy" id="136370"/>
    <lineage>
        <taxon>Eukaryota</taxon>
        <taxon>Fungi</taxon>
        <taxon>Dikarya</taxon>
        <taxon>Ascomycota</taxon>
        <taxon>Pezizomycotina</taxon>
        <taxon>Lecanoromycetes</taxon>
        <taxon>OSLEUM clade</taxon>
        <taxon>Umbilicariomycetidae</taxon>
        <taxon>Umbilicariales</taxon>
        <taxon>Umbilicariaceae</taxon>
        <taxon>Lasallia</taxon>
    </lineage>
</organism>
<reference evidence="2 3" key="1">
    <citation type="submission" date="2019-09" db="EMBL/GenBank/DDBJ databases">
        <title>The hologenome of the rock-dwelling lichen Lasallia pustulata.</title>
        <authorList>
            <person name="Greshake Tzovaras B."/>
            <person name="Segers F."/>
            <person name="Bicker A."/>
            <person name="Dal Grande F."/>
            <person name="Otte J."/>
            <person name="Hankeln T."/>
            <person name="Schmitt I."/>
            <person name="Ebersberger I."/>
        </authorList>
    </citation>
    <scope>NUCLEOTIDE SEQUENCE [LARGE SCALE GENOMIC DNA]</scope>
    <source>
        <strain evidence="2">A1-1</strain>
    </source>
</reference>
<keyword evidence="1" id="KW-1133">Transmembrane helix</keyword>
<accession>A0A5M8PC74</accession>
<evidence type="ECO:0000313" key="3">
    <source>
        <dbReference type="Proteomes" id="UP000324767"/>
    </source>
</evidence>
<feature type="transmembrane region" description="Helical" evidence="1">
    <location>
        <begin position="53"/>
        <end position="76"/>
    </location>
</feature>
<dbReference type="Proteomes" id="UP000324767">
    <property type="component" value="Unassembled WGS sequence"/>
</dbReference>
<dbReference type="AlphaFoldDB" id="A0A5M8PC74"/>
<proteinExistence type="predicted"/>